<evidence type="ECO:0000313" key="3">
    <source>
        <dbReference type="Proteomes" id="UP000269801"/>
    </source>
</evidence>
<dbReference type="AlphaFoldDB" id="A0A3M5BW34"/>
<evidence type="ECO:0000313" key="2">
    <source>
        <dbReference type="EMBL" id="RMT21960.1"/>
    </source>
</evidence>
<dbReference type="Proteomes" id="UP000269801">
    <property type="component" value="Unassembled WGS sequence"/>
</dbReference>
<dbReference type="EMBL" id="RBTE01000454">
    <property type="protein sequence ID" value="RMT21960.1"/>
    <property type="molecule type" value="Genomic_DNA"/>
</dbReference>
<dbReference type="Proteomes" id="UP000278180">
    <property type="component" value="Unassembled WGS sequence"/>
</dbReference>
<reference evidence="3 4" key="1">
    <citation type="submission" date="2018-08" db="EMBL/GenBank/DDBJ databases">
        <title>Recombination of ecologically and evolutionarily significant loci maintains genetic cohesion in the Pseudomonas syringae species complex.</title>
        <authorList>
            <person name="Dillon M."/>
            <person name="Thakur S."/>
            <person name="Almeida R.N.D."/>
            <person name="Weir B.S."/>
            <person name="Guttman D.S."/>
        </authorList>
    </citation>
    <scope>NUCLEOTIDE SEQUENCE [LARGE SCALE GENOMIC DNA]</scope>
    <source>
        <strain evidence="2 4">ICMP 13684</strain>
        <strain evidence="1 3">ICMP 13685</strain>
    </source>
</reference>
<organism evidence="1 3">
    <name type="scientific">Pseudomonas savastanoi</name>
    <name type="common">Pseudomonas syringae pv. savastanoi</name>
    <dbReference type="NCBI Taxonomy" id="29438"/>
    <lineage>
        <taxon>Bacteria</taxon>
        <taxon>Pseudomonadati</taxon>
        <taxon>Pseudomonadota</taxon>
        <taxon>Gammaproteobacteria</taxon>
        <taxon>Pseudomonadales</taxon>
        <taxon>Pseudomonadaceae</taxon>
        <taxon>Pseudomonas</taxon>
    </lineage>
</organism>
<evidence type="ECO:0000313" key="1">
    <source>
        <dbReference type="EMBL" id="RMS29785.1"/>
    </source>
</evidence>
<name>A0A3M5BW34_PSESS</name>
<accession>A0A3M5BW34</accession>
<sequence length="253" mass="27783">MEIHRMTTEATTPAVENVSTDEQVLQSVLTDENASIKDFVNLANNPSKIYDVNFVTLLEDLADSIAKKITPPNQDNVLQELTAKLLAAKSTEDRLKFSLQLQDEINKSGQQYEEIKKHTADLSDEDFFYAHADRIQRLVDSEIVGFLKRSQRAVLKFKRAEKPEGVADKPKKAKETVSFTFKGTDYKDIKTAAQGAISGDLAVIAKATGLATRKEIFAAIKDPAQAKKLGFTNVKLQTIAPPAVTTTPDTAGA</sequence>
<evidence type="ECO:0000313" key="4">
    <source>
        <dbReference type="Proteomes" id="UP000278180"/>
    </source>
</evidence>
<protein>
    <submittedName>
        <fullName evidence="1">Uncharacterized protein</fullName>
    </submittedName>
</protein>
<gene>
    <name evidence="2" type="ORF">ALP51_00892</name>
    <name evidence="1" type="ORF">ALP70_02804</name>
</gene>
<dbReference type="EMBL" id="RBSL01000097">
    <property type="protein sequence ID" value="RMS29785.1"/>
    <property type="molecule type" value="Genomic_DNA"/>
</dbReference>
<proteinExistence type="predicted"/>
<comment type="caution">
    <text evidence="1">The sequence shown here is derived from an EMBL/GenBank/DDBJ whole genome shotgun (WGS) entry which is preliminary data.</text>
</comment>